<reference evidence="8 9" key="2">
    <citation type="submission" date="2018-11" db="EMBL/GenBank/DDBJ databases">
        <authorList>
            <consortium name="Pathogen Informatics"/>
        </authorList>
    </citation>
    <scope>NUCLEOTIDE SEQUENCE [LARGE SCALE GENOMIC DNA]</scope>
</reference>
<feature type="domain" description="Splicing factor SF3a60 binding" evidence="6">
    <location>
        <begin position="46"/>
        <end position="72"/>
    </location>
</feature>
<evidence type="ECO:0000256" key="4">
    <source>
        <dbReference type="SAM" id="MobiDB-lite"/>
    </source>
</evidence>
<evidence type="ECO:0000256" key="3">
    <source>
        <dbReference type="SAM" id="Coils"/>
    </source>
</evidence>
<feature type="domain" description="Splicing factor SF3a60 /Prp9 subunit C-terminal" evidence="5">
    <location>
        <begin position="341"/>
        <end position="382"/>
    </location>
</feature>
<accession>A0A183ED44</accession>
<sequence length="382" mass="44292">FFSCPLDSVTLSAVIFHYFQRYHEITTKLRLIYEDEDKSRKMELRSIAGPNEFAEFYSRFKALKDAHRRNPDEIAVPLSLEFQKMNEAIENLELAEQELIDFTDEESYGRFLDMHAVYEKYVNIKGIKKVDYLTFLSNFDRFAEIPISSKKTGSYREYLNVLKEYLINFLARTRPLLDVNEEFEKSLVDFDKKWEEGTLSGWSRDQHGALAHSGAFLDLSSFESAADLEALGLDPHELTLKERAERLFATKGHKLSEMEKTALAKRKDVDQKEQLKLRQTARLETQIQRIASLLSEEKEATKENVERKQARGAGENVEEEDVVDELSDDEEDDSIPYNPKNLPLGWDGKPIPYWLYKLHGLNISYPCEICGNQVYKGPKAFQ</sequence>
<keyword evidence="9" id="KW-1185">Reference proteome</keyword>
<evidence type="ECO:0000259" key="6">
    <source>
        <dbReference type="Pfam" id="PF12108"/>
    </source>
</evidence>
<evidence type="ECO:0000313" key="9">
    <source>
        <dbReference type="Proteomes" id="UP000271098"/>
    </source>
</evidence>
<organism evidence="10">
    <name type="scientific">Gongylonema pulchrum</name>
    <dbReference type="NCBI Taxonomy" id="637853"/>
    <lineage>
        <taxon>Eukaryota</taxon>
        <taxon>Metazoa</taxon>
        <taxon>Ecdysozoa</taxon>
        <taxon>Nematoda</taxon>
        <taxon>Chromadorea</taxon>
        <taxon>Rhabditida</taxon>
        <taxon>Spirurina</taxon>
        <taxon>Spiruromorpha</taxon>
        <taxon>Spiruroidea</taxon>
        <taxon>Gongylonematidae</taxon>
        <taxon>Gongylonema</taxon>
    </lineage>
</organism>
<dbReference type="GO" id="GO:0000398">
    <property type="term" value="P:mRNA splicing, via spliceosome"/>
    <property type="evidence" value="ECO:0007669"/>
    <property type="project" value="InterPro"/>
</dbReference>
<evidence type="ECO:0000256" key="2">
    <source>
        <dbReference type="ARBA" id="ARBA00023242"/>
    </source>
</evidence>
<evidence type="ECO:0000259" key="5">
    <source>
        <dbReference type="Pfam" id="PF11931"/>
    </source>
</evidence>
<evidence type="ECO:0000313" key="10">
    <source>
        <dbReference type="WBParaSite" id="GPUH_0001891001-mRNA-1"/>
    </source>
</evidence>
<dbReference type="OrthoDB" id="2160351at2759"/>
<dbReference type="PANTHER" id="PTHR12786">
    <property type="entry name" value="SPLICING FACTOR SF3A-RELATED"/>
    <property type="match status" value="1"/>
</dbReference>
<feature type="coiled-coil region" evidence="3">
    <location>
        <begin position="78"/>
        <end position="105"/>
    </location>
</feature>
<dbReference type="Pfam" id="PF11931">
    <property type="entry name" value="SF3a60_Prp9_C"/>
    <property type="match status" value="1"/>
</dbReference>
<feature type="domain" description="SF3A3" evidence="7">
    <location>
        <begin position="102"/>
        <end position="149"/>
    </location>
</feature>
<proteinExistence type="predicted"/>
<dbReference type="WBParaSite" id="GPUH_0001891001-mRNA-1">
    <property type="protein sequence ID" value="GPUH_0001891001-mRNA-1"/>
    <property type="gene ID" value="GPUH_0001891001"/>
</dbReference>
<keyword evidence="2" id="KW-0539">Nucleus</keyword>
<keyword evidence="3" id="KW-0175">Coiled coil</keyword>
<dbReference type="Proteomes" id="UP000271098">
    <property type="component" value="Unassembled WGS sequence"/>
</dbReference>
<feature type="compositionally biased region" description="Basic and acidic residues" evidence="4">
    <location>
        <begin position="298"/>
        <end position="309"/>
    </location>
</feature>
<protein>
    <submittedName>
        <fullName evidence="10">SF3A3 factor</fullName>
    </submittedName>
</protein>
<evidence type="ECO:0000259" key="7">
    <source>
        <dbReference type="Pfam" id="PF16837"/>
    </source>
</evidence>
<dbReference type="GO" id="GO:0003723">
    <property type="term" value="F:RNA binding"/>
    <property type="evidence" value="ECO:0007669"/>
    <property type="project" value="InterPro"/>
</dbReference>
<dbReference type="InterPro" id="IPR021966">
    <property type="entry name" value="SF3a60_bindingd"/>
</dbReference>
<dbReference type="GO" id="GO:0005681">
    <property type="term" value="C:spliceosomal complex"/>
    <property type="evidence" value="ECO:0007669"/>
    <property type="project" value="InterPro"/>
</dbReference>
<dbReference type="EMBL" id="UYRT01087525">
    <property type="protein sequence ID" value="VDN32650.1"/>
    <property type="molecule type" value="Genomic_DNA"/>
</dbReference>
<dbReference type="InterPro" id="IPR031774">
    <property type="entry name" value="SF3A3_dom"/>
</dbReference>
<dbReference type="AlphaFoldDB" id="A0A183ED44"/>
<dbReference type="InterPro" id="IPR024598">
    <property type="entry name" value="SF3a60/Prp9_C"/>
</dbReference>
<comment type="subcellular location">
    <subcellularLocation>
        <location evidence="1">Nucleus</location>
    </subcellularLocation>
</comment>
<evidence type="ECO:0000313" key="8">
    <source>
        <dbReference type="EMBL" id="VDN32650.1"/>
    </source>
</evidence>
<reference evidence="10" key="1">
    <citation type="submission" date="2016-06" db="UniProtKB">
        <authorList>
            <consortium name="WormBaseParasite"/>
        </authorList>
    </citation>
    <scope>IDENTIFICATION</scope>
</reference>
<dbReference type="Pfam" id="PF12108">
    <property type="entry name" value="SF3a60_bindingd"/>
    <property type="match status" value="1"/>
</dbReference>
<feature type="compositionally biased region" description="Acidic residues" evidence="4">
    <location>
        <begin position="316"/>
        <end position="334"/>
    </location>
</feature>
<evidence type="ECO:0000256" key="1">
    <source>
        <dbReference type="ARBA" id="ARBA00004123"/>
    </source>
</evidence>
<dbReference type="Pfam" id="PF16837">
    <property type="entry name" value="SF3A3"/>
    <property type="match status" value="1"/>
</dbReference>
<gene>
    <name evidence="8" type="ORF">GPUH_LOCUS18885</name>
</gene>
<dbReference type="PANTHER" id="PTHR12786:SF2">
    <property type="entry name" value="SPLICING FACTOR 3A SUBUNIT 3"/>
    <property type="match status" value="1"/>
</dbReference>
<name>A0A183ED44_9BILA</name>
<feature type="region of interest" description="Disordered" evidence="4">
    <location>
        <begin position="298"/>
        <end position="338"/>
    </location>
</feature>
<dbReference type="InterPro" id="IPR051421">
    <property type="entry name" value="RNA_Proc_DNA_Dmg_Regulator"/>
</dbReference>